<dbReference type="InterPro" id="IPR013382">
    <property type="entry name" value="CRISPR-assoc_prot_Cse2"/>
</dbReference>
<protein>
    <submittedName>
        <fullName evidence="2">Type I-E CRISPR-associated protein Cse2/CasB</fullName>
    </submittedName>
</protein>
<feature type="region of interest" description="Disordered" evidence="1">
    <location>
        <begin position="1"/>
        <end position="22"/>
    </location>
</feature>
<dbReference type="RefSeq" id="WP_310548322.1">
    <property type="nucleotide sequence ID" value="NZ_JAVKGR010000006.1"/>
</dbReference>
<reference evidence="2 3" key="1">
    <citation type="submission" date="2023-09" db="EMBL/GenBank/DDBJ databases">
        <title>Description of three actinobacteria isolated from air of manufacturing shop in a pharmaceutical factory.</title>
        <authorList>
            <person name="Zhang D.-F."/>
        </authorList>
    </citation>
    <scope>NUCLEOTIDE SEQUENCE [LARGE SCALE GENOMIC DNA]</scope>
    <source>
        <strain evidence="2 3">LY-0111</strain>
    </source>
</reference>
<dbReference type="InterPro" id="IPR038287">
    <property type="entry name" value="Cse2_sf"/>
</dbReference>
<dbReference type="CDD" id="cd09731">
    <property type="entry name" value="Cse2_I-E"/>
    <property type="match status" value="1"/>
</dbReference>
<proteinExistence type="predicted"/>
<dbReference type="Gene3D" id="1.10.520.40">
    <property type="entry name" value="CRISPR-associated protein Cse2"/>
    <property type="match status" value="1"/>
</dbReference>
<gene>
    <name evidence="2" type="primary">casB</name>
    <name evidence="2" type="ORF">RIL96_07125</name>
</gene>
<dbReference type="NCBIfam" id="TIGR02548">
    <property type="entry name" value="casB_cse2"/>
    <property type="match status" value="1"/>
</dbReference>
<comment type="caution">
    <text evidence="2">The sequence shown here is derived from an EMBL/GenBank/DDBJ whole genome shotgun (WGS) entry which is preliminary data.</text>
</comment>
<organism evidence="2 3">
    <name type="scientific">Nesterenkonia aerolata</name>
    <dbReference type="NCBI Taxonomy" id="3074079"/>
    <lineage>
        <taxon>Bacteria</taxon>
        <taxon>Bacillati</taxon>
        <taxon>Actinomycetota</taxon>
        <taxon>Actinomycetes</taxon>
        <taxon>Micrococcales</taxon>
        <taxon>Micrococcaceae</taxon>
        <taxon>Nesterenkonia</taxon>
    </lineage>
</organism>
<evidence type="ECO:0000313" key="3">
    <source>
        <dbReference type="Proteomes" id="UP001251870"/>
    </source>
</evidence>
<dbReference type="EMBL" id="JAVKGR010000006">
    <property type="protein sequence ID" value="MDR8019337.1"/>
    <property type="molecule type" value="Genomic_DNA"/>
</dbReference>
<keyword evidence="3" id="KW-1185">Reference proteome</keyword>
<evidence type="ECO:0000256" key="1">
    <source>
        <dbReference type="SAM" id="MobiDB-lite"/>
    </source>
</evidence>
<dbReference type="Pfam" id="PF09485">
    <property type="entry name" value="CRISPR_Cse2"/>
    <property type="match status" value="1"/>
</dbReference>
<accession>A0ABU2DS41</accession>
<sequence length="223" mass="24173">MTIPSHTPPATTSEGAPSAPTSLANAVRSTIHRLYTPARQERGPISPTHKATLAQLRNAVGRRPEQSPVAWTKVIDEILPEFPESQLSTDSPSNAEWAAFTALTHWAMHQQSVPAAMHKSAKIPSINFGYSIGKLAAGRESTSIKPRFDALLLSTHESATLHHLRSLIQLLRSSTIPTDYGLLAEDLATLRSTGGRQKVALRWGRGFSRGLAVGRTQKTTDNS</sequence>
<evidence type="ECO:0000313" key="2">
    <source>
        <dbReference type="EMBL" id="MDR8019337.1"/>
    </source>
</evidence>
<dbReference type="Proteomes" id="UP001251870">
    <property type="component" value="Unassembled WGS sequence"/>
</dbReference>
<name>A0ABU2DS41_9MICC</name>